<keyword evidence="2" id="KW-1185">Reference proteome</keyword>
<gene>
    <name evidence="1" type="ORF">V1633_11310</name>
</gene>
<sequence>MPAPTARLIARIRRDFPAPGSSDQVIGWLTGLPVSAYGRQDPERVQAALVLAASGRWERFAAGIELLRQDWRDVLMAGGLAEGDWPDRLDAELPDRDASA</sequence>
<dbReference type="EMBL" id="JAZGQK010000007">
    <property type="protein sequence ID" value="MEE6259075.1"/>
    <property type="molecule type" value="Genomic_DNA"/>
</dbReference>
<evidence type="ECO:0000313" key="2">
    <source>
        <dbReference type="Proteomes" id="UP001332243"/>
    </source>
</evidence>
<reference evidence="1 2" key="1">
    <citation type="submission" date="2024-01" db="EMBL/GenBank/DDBJ databases">
        <title>Genome insights into Plantactinospora sonchi sp. nov.</title>
        <authorList>
            <person name="Wang L."/>
        </authorList>
    </citation>
    <scope>NUCLEOTIDE SEQUENCE [LARGE SCALE GENOMIC DNA]</scope>
    <source>
        <strain evidence="1 2">NEAU-QY2</strain>
    </source>
</reference>
<accession>A0ABU7RRF3</accession>
<dbReference type="Proteomes" id="UP001332243">
    <property type="component" value="Unassembled WGS sequence"/>
</dbReference>
<name>A0ABU7RRF3_9ACTN</name>
<dbReference type="RefSeq" id="WP_331214185.1">
    <property type="nucleotide sequence ID" value="NZ_JAZGQK010000007.1"/>
</dbReference>
<comment type="caution">
    <text evidence="1">The sequence shown here is derived from an EMBL/GenBank/DDBJ whole genome shotgun (WGS) entry which is preliminary data.</text>
</comment>
<protein>
    <submittedName>
        <fullName evidence="1">Uncharacterized protein</fullName>
    </submittedName>
</protein>
<proteinExistence type="predicted"/>
<organism evidence="1 2">
    <name type="scientific">Plantactinospora sonchi</name>
    <dbReference type="NCBI Taxonomy" id="1544735"/>
    <lineage>
        <taxon>Bacteria</taxon>
        <taxon>Bacillati</taxon>
        <taxon>Actinomycetota</taxon>
        <taxon>Actinomycetes</taxon>
        <taxon>Micromonosporales</taxon>
        <taxon>Micromonosporaceae</taxon>
        <taxon>Plantactinospora</taxon>
    </lineage>
</organism>
<evidence type="ECO:0000313" key="1">
    <source>
        <dbReference type="EMBL" id="MEE6259075.1"/>
    </source>
</evidence>